<dbReference type="Gene3D" id="3.30.1330.40">
    <property type="entry name" value="RutC-like"/>
    <property type="match status" value="1"/>
</dbReference>
<reference evidence="1 2" key="1">
    <citation type="journal article" date="2016" name="Microb. Cell Fact.">
        <title>Dissection of exopolysaccharide biosynthesis in Kozakia baliensis.</title>
        <authorList>
            <person name="Brandt J.U."/>
            <person name="Jakob F."/>
            <person name="Behr J."/>
            <person name="Geissler A.J."/>
            <person name="Vogel R.F."/>
        </authorList>
    </citation>
    <scope>NUCLEOTIDE SEQUENCE [LARGE SCALE GENOMIC DNA]</scope>
    <source>
        <strain evidence="1 2">DSM 14400</strain>
    </source>
</reference>
<protein>
    <submittedName>
        <fullName evidence="1">Uncharacterized protein</fullName>
    </submittedName>
</protein>
<gene>
    <name evidence="1" type="ORF">A0U89_13085</name>
</gene>
<dbReference type="Proteomes" id="UP000179145">
    <property type="component" value="Chromosome"/>
</dbReference>
<proteinExistence type="predicted"/>
<accession>A0A1D8UWC5</accession>
<dbReference type="RefSeq" id="WP_070403425.1">
    <property type="nucleotide sequence ID" value="NZ_BJVW01000005.1"/>
</dbReference>
<evidence type="ECO:0000313" key="2">
    <source>
        <dbReference type="Proteomes" id="UP000179145"/>
    </source>
</evidence>
<name>A0A1D8UWC5_9PROT</name>
<sequence length="114" mass="12574">MQEFSSHVSPSTLTEDVSYDDIAGTLPDGRVPDVMVEECQLALARVADTLAEHDLTVQDISQMAYMIGDSDNFAPCQRLIVEFLGNATPILTLRLTPSFQRPGQRLALSFMVSR</sequence>
<dbReference type="KEGG" id="kba:A0U89_13085"/>
<dbReference type="InterPro" id="IPR035959">
    <property type="entry name" value="RutC-like_sf"/>
</dbReference>
<organism evidence="1 2">
    <name type="scientific">Kozakia baliensis</name>
    <dbReference type="NCBI Taxonomy" id="153496"/>
    <lineage>
        <taxon>Bacteria</taxon>
        <taxon>Pseudomonadati</taxon>
        <taxon>Pseudomonadota</taxon>
        <taxon>Alphaproteobacteria</taxon>
        <taxon>Acetobacterales</taxon>
        <taxon>Acetobacteraceae</taxon>
        <taxon>Kozakia</taxon>
    </lineage>
</organism>
<dbReference type="EMBL" id="CP014674">
    <property type="protein sequence ID" value="AOX17906.1"/>
    <property type="molecule type" value="Genomic_DNA"/>
</dbReference>
<dbReference type="SUPFAM" id="SSF55298">
    <property type="entry name" value="YjgF-like"/>
    <property type="match status" value="1"/>
</dbReference>
<dbReference type="AlphaFoldDB" id="A0A1D8UWC5"/>
<dbReference type="STRING" id="153496.A0U89_13085"/>
<evidence type="ECO:0000313" key="1">
    <source>
        <dbReference type="EMBL" id="AOX17906.1"/>
    </source>
</evidence>
<dbReference type="OrthoDB" id="7268522at2"/>
<keyword evidence="2" id="KW-1185">Reference proteome</keyword>